<reference evidence="2 3" key="1">
    <citation type="submission" date="2017-12" db="EMBL/GenBank/DDBJ databases">
        <title>The genome sequence of Caulobacter flavus CGMCC1 15093.</title>
        <authorList>
            <person name="Gao J."/>
            <person name="Mao X."/>
            <person name="Sun J."/>
        </authorList>
    </citation>
    <scope>NUCLEOTIDE SEQUENCE [LARGE SCALE GENOMIC DNA]</scope>
    <source>
        <strain evidence="2 3">CGMCC1 15093</strain>
    </source>
</reference>
<dbReference type="EMBL" id="PJRQ01000006">
    <property type="protein sequence ID" value="PLR20539.1"/>
    <property type="molecule type" value="Genomic_DNA"/>
</dbReference>
<accession>A0A2N5D396</accession>
<keyword evidence="4" id="KW-1185">Reference proteome</keyword>
<evidence type="ECO:0000313" key="1">
    <source>
        <dbReference type="EMBL" id="AYV48971.1"/>
    </source>
</evidence>
<protein>
    <submittedName>
        <fullName evidence="2">Uncharacterized protein</fullName>
    </submittedName>
</protein>
<name>A0A2N5D396_9CAUL</name>
<proteinExistence type="predicted"/>
<dbReference type="EMBL" id="CP026100">
    <property type="protein sequence ID" value="AYV48971.1"/>
    <property type="molecule type" value="Genomic_DNA"/>
</dbReference>
<organism evidence="2 3">
    <name type="scientific">Caulobacter flavus</name>
    <dbReference type="NCBI Taxonomy" id="1679497"/>
    <lineage>
        <taxon>Bacteria</taxon>
        <taxon>Pseudomonadati</taxon>
        <taxon>Pseudomonadota</taxon>
        <taxon>Alphaproteobacteria</taxon>
        <taxon>Caulobacterales</taxon>
        <taxon>Caulobacteraceae</taxon>
        <taxon>Caulobacter</taxon>
    </lineage>
</organism>
<sequence length="83" mass="9267">MMARSRDDDVGSLRAYLEELRAVMSQAAQRGGEEGLRQLVEEGVHGPVTDKRRHRRVKRWEAAKELLTHLGDGIEAEPLASSS</sequence>
<evidence type="ECO:0000313" key="3">
    <source>
        <dbReference type="Proteomes" id="UP000234483"/>
    </source>
</evidence>
<dbReference type="AlphaFoldDB" id="A0A2N5D396"/>
<reference evidence="1 4" key="2">
    <citation type="submission" date="2018-01" db="EMBL/GenBank/DDBJ databases">
        <title>Complete genome sequence of Caulobacter flavus RHGG3.</title>
        <authorList>
            <person name="Yang E."/>
        </authorList>
    </citation>
    <scope>NUCLEOTIDE SEQUENCE [LARGE SCALE GENOMIC DNA]</scope>
    <source>
        <strain evidence="1 4">RHGG3</strain>
    </source>
</reference>
<evidence type="ECO:0000313" key="2">
    <source>
        <dbReference type="EMBL" id="PLR20539.1"/>
    </source>
</evidence>
<dbReference type="Proteomes" id="UP000281192">
    <property type="component" value="Chromosome"/>
</dbReference>
<dbReference type="KEGG" id="cfh:C1707_23435"/>
<gene>
    <name evidence="1" type="ORF">C1707_23435</name>
    <name evidence="2" type="ORF">CFHF_02080</name>
</gene>
<dbReference type="Proteomes" id="UP000234483">
    <property type="component" value="Unassembled WGS sequence"/>
</dbReference>
<evidence type="ECO:0000313" key="4">
    <source>
        <dbReference type="Proteomes" id="UP000281192"/>
    </source>
</evidence>